<organism evidence="2">
    <name type="scientific">Arundo donax</name>
    <name type="common">Giant reed</name>
    <name type="synonym">Donax arundinaceus</name>
    <dbReference type="NCBI Taxonomy" id="35708"/>
    <lineage>
        <taxon>Eukaryota</taxon>
        <taxon>Viridiplantae</taxon>
        <taxon>Streptophyta</taxon>
        <taxon>Embryophyta</taxon>
        <taxon>Tracheophyta</taxon>
        <taxon>Spermatophyta</taxon>
        <taxon>Magnoliopsida</taxon>
        <taxon>Liliopsida</taxon>
        <taxon>Poales</taxon>
        <taxon>Poaceae</taxon>
        <taxon>PACMAD clade</taxon>
        <taxon>Arundinoideae</taxon>
        <taxon>Arundineae</taxon>
        <taxon>Arundo</taxon>
    </lineage>
</organism>
<accession>A0A0A9DUK4</accession>
<feature type="region of interest" description="Disordered" evidence="1">
    <location>
        <begin position="1"/>
        <end position="25"/>
    </location>
</feature>
<name>A0A0A9DUK4_ARUDO</name>
<feature type="compositionally biased region" description="Polar residues" evidence="1">
    <location>
        <begin position="7"/>
        <end position="25"/>
    </location>
</feature>
<dbReference type="AlphaFoldDB" id="A0A0A9DUK4"/>
<reference evidence="2" key="2">
    <citation type="journal article" date="2015" name="Data Brief">
        <title>Shoot transcriptome of the giant reed, Arundo donax.</title>
        <authorList>
            <person name="Barrero R.A."/>
            <person name="Guerrero F.D."/>
            <person name="Moolhuijzen P."/>
            <person name="Goolsby J.A."/>
            <person name="Tidwell J."/>
            <person name="Bellgard S.E."/>
            <person name="Bellgard M.I."/>
        </authorList>
    </citation>
    <scope>NUCLEOTIDE SEQUENCE</scope>
    <source>
        <tissue evidence="2">Shoot tissue taken approximately 20 cm above the soil surface</tissue>
    </source>
</reference>
<proteinExistence type="predicted"/>
<protein>
    <submittedName>
        <fullName evidence="2">Uncharacterized protein</fullName>
    </submittedName>
</protein>
<reference evidence="2" key="1">
    <citation type="submission" date="2014-09" db="EMBL/GenBank/DDBJ databases">
        <authorList>
            <person name="Magalhaes I.L.F."/>
            <person name="Oliveira U."/>
            <person name="Santos F.R."/>
            <person name="Vidigal T.H.D.A."/>
            <person name="Brescovit A.D."/>
            <person name="Santos A.J."/>
        </authorList>
    </citation>
    <scope>NUCLEOTIDE SEQUENCE</scope>
    <source>
        <tissue evidence="2">Shoot tissue taken approximately 20 cm above the soil surface</tissue>
    </source>
</reference>
<sequence length="66" mass="7423">MFAARTPSISVSSLASWTSGTNPNSDEFRYLELKLGYIEKRETKTTMEKKLYRAVADGVTHLPVTQ</sequence>
<evidence type="ECO:0000256" key="1">
    <source>
        <dbReference type="SAM" id="MobiDB-lite"/>
    </source>
</evidence>
<dbReference type="EMBL" id="GBRH01206424">
    <property type="protein sequence ID" value="JAD91471.1"/>
    <property type="molecule type" value="Transcribed_RNA"/>
</dbReference>
<evidence type="ECO:0000313" key="2">
    <source>
        <dbReference type="EMBL" id="JAD91471.1"/>
    </source>
</evidence>